<keyword evidence="4" id="KW-1185">Reference proteome</keyword>
<reference evidence="3 4" key="1">
    <citation type="submission" date="2019-03" db="EMBL/GenBank/DDBJ databases">
        <title>Genomic Encyclopedia of Type Strains, Phase IV (KMG-IV): sequencing the most valuable type-strain genomes for metagenomic binning, comparative biology and taxonomic classification.</title>
        <authorList>
            <person name="Goeker M."/>
        </authorList>
    </citation>
    <scope>NUCLEOTIDE SEQUENCE [LARGE SCALE GENOMIC DNA]</scope>
    <source>
        <strain evidence="3 4">DSM 46770</strain>
    </source>
</reference>
<protein>
    <recommendedName>
        <fullName evidence="5">Collagen triple helix repeat protein</fullName>
    </recommendedName>
</protein>
<dbReference type="Proteomes" id="UP000295281">
    <property type="component" value="Unassembled WGS sequence"/>
</dbReference>
<evidence type="ECO:0000256" key="1">
    <source>
        <dbReference type="SAM" id="MobiDB-lite"/>
    </source>
</evidence>
<feature type="compositionally biased region" description="Low complexity" evidence="1">
    <location>
        <begin position="38"/>
        <end position="66"/>
    </location>
</feature>
<evidence type="ECO:0000313" key="3">
    <source>
        <dbReference type="EMBL" id="TDQ53441.1"/>
    </source>
</evidence>
<accession>A0A4R6V3U9</accession>
<sequence>MNTPTRTVLIAGSALCALVLGAPVASADATGWTDPTDETGATGETGETGATGATGETGETYGTGATDVRDCGKGDIKIIEEGRDSAAGTTAVTFSLLRIDDGAGPCLMPGQLDLLWVDGPEGEQVGSWAYQWEEPGESFVLEPLDTATFTLYHANPDNYDPEVCQPVNAAGIEVLLAADVEGTYQGMGTDQLVCSNPEIEGTGVSAVTPGWTDPDAAS</sequence>
<dbReference type="AlphaFoldDB" id="A0A4R6V3U9"/>
<name>A0A4R6V3U9_9ACTN</name>
<evidence type="ECO:0000256" key="2">
    <source>
        <dbReference type="SAM" id="SignalP"/>
    </source>
</evidence>
<keyword evidence="2" id="KW-0732">Signal</keyword>
<feature type="signal peptide" evidence="2">
    <location>
        <begin position="1"/>
        <end position="27"/>
    </location>
</feature>
<gene>
    <name evidence="3" type="ORF">EV190_104231</name>
</gene>
<evidence type="ECO:0008006" key="5">
    <source>
        <dbReference type="Google" id="ProtNLM"/>
    </source>
</evidence>
<comment type="caution">
    <text evidence="3">The sequence shown here is derived from an EMBL/GenBank/DDBJ whole genome shotgun (WGS) entry which is preliminary data.</text>
</comment>
<evidence type="ECO:0000313" key="4">
    <source>
        <dbReference type="Proteomes" id="UP000295281"/>
    </source>
</evidence>
<dbReference type="EMBL" id="SNYN01000004">
    <property type="protein sequence ID" value="TDQ53441.1"/>
    <property type="molecule type" value="Genomic_DNA"/>
</dbReference>
<organism evidence="3 4">
    <name type="scientific">Actinorugispora endophytica</name>
    <dbReference type="NCBI Taxonomy" id="1605990"/>
    <lineage>
        <taxon>Bacteria</taxon>
        <taxon>Bacillati</taxon>
        <taxon>Actinomycetota</taxon>
        <taxon>Actinomycetes</taxon>
        <taxon>Streptosporangiales</taxon>
        <taxon>Nocardiopsidaceae</taxon>
        <taxon>Actinorugispora</taxon>
    </lineage>
</organism>
<feature type="chain" id="PRO_5020862643" description="Collagen triple helix repeat protein" evidence="2">
    <location>
        <begin position="28"/>
        <end position="218"/>
    </location>
</feature>
<dbReference type="OrthoDB" id="3429585at2"/>
<dbReference type="RefSeq" id="WP_133740947.1">
    <property type="nucleotide sequence ID" value="NZ_SNYN01000004.1"/>
</dbReference>
<feature type="region of interest" description="Disordered" evidence="1">
    <location>
        <begin position="27"/>
        <end position="66"/>
    </location>
</feature>
<proteinExistence type="predicted"/>